<keyword evidence="2" id="KW-1003">Cell membrane</keyword>
<feature type="transmembrane region" description="Helical" evidence="6">
    <location>
        <begin position="224"/>
        <end position="242"/>
    </location>
</feature>
<dbReference type="RefSeq" id="WP_003149734.1">
    <property type="nucleotide sequence ID" value="NZ_CBDELS010000012.1"/>
</dbReference>
<evidence type="ECO:0000313" key="7">
    <source>
        <dbReference type="EMBL" id="KRO01480.1"/>
    </source>
</evidence>
<feature type="transmembrane region" description="Helical" evidence="6">
    <location>
        <begin position="88"/>
        <end position="114"/>
    </location>
</feature>
<reference evidence="7 8" key="1">
    <citation type="journal article" date="2015" name="Genome Announc.">
        <title>Expanding the biotechnology potential of lactobacilli through comparative genomics of 213 strains and associated genera.</title>
        <authorList>
            <person name="Sun Z."/>
            <person name="Harris H.M."/>
            <person name="McCann A."/>
            <person name="Guo C."/>
            <person name="Argimon S."/>
            <person name="Zhang W."/>
            <person name="Yang X."/>
            <person name="Jeffery I.B."/>
            <person name="Cooney J.C."/>
            <person name="Kagawa T.F."/>
            <person name="Liu W."/>
            <person name="Song Y."/>
            <person name="Salvetti E."/>
            <person name="Wrobel A."/>
            <person name="Rasinkangas P."/>
            <person name="Parkhill J."/>
            <person name="Rea M.C."/>
            <person name="O'Sullivan O."/>
            <person name="Ritari J."/>
            <person name="Douillard F.P."/>
            <person name="Paul Ross R."/>
            <person name="Yang R."/>
            <person name="Briner A.E."/>
            <person name="Felis G.E."/>
            <person name="de Vos W.M."/>
            <person name="Barrangou R."/>
            <person name="Klaenhammer T.R."/>
            <person name="Caufield P.W."/>
            <person name="Cui Y."/>
            <person name="Zhang H."/>
            <person name="O'Toole P.W."/>
        </authorList>
    </citation>
    <scope>NUCLEOTIDE SEQUENCE [LARGE SCALE GENOMIC DNA]</scope>
    <source>
        <strain evidence="7 8">DSM 7090</strain>
    </source>
</reference>
<dbReference type="Proteomes" id="UP000051927">
    <property type="component" value="Unassembled WGS sequence"/>
</dbReference>
<comment type="caution">
    <text evidence="7">The sequence shown here is derived from an EMBL/GenBank/DDBJ whole genome shotgun (WGS) entry which is preliminary data.</text>
</comment>
<sequence>MDFELYGDDSGALIRFDPRTKLLVFFVSCLLSLSVHSTLPILTLCTLQCAMLALNGKRFLAAKCLASLLVVLFIRHCIETSERQAAEAVTSLCMGLISLFIFFFPIFISFILLVRTTRVSQFLSAFQAMHLPMTIVIPLAVMFRFIPTVQDEWNGVRKAMAFRGISMTPGAILRHPFQTIEYILVPLLFSSVGVMEELAAASLARGMDSEQARTSFEEVKLRGADFIAITFFLAAATVMLYFRTMRLAVL</sequence>
<keyword evidence="5 6" id="KW-0472">Membrane</keyword>
<proteinExistence type="predicted"/>
<dbReference type="Pfam" id="PF02361">
    <property type="entry name" value="CbiQ"/>
    <property type="match status" value="1"/>
</dbReference>
<feature type="transmembrane region" description="Helical" evidence="6">
    <location>
        <begin position="59"/>
        <end position="76"/>
    </location>
</feature>
<evidence type="ECO:0000256" key="3">
    <source>
        <dbReference type="ARBA" id="ARBA00022692"/>
    </source>
</evidence>
<feature type="transmembrane region" description="Helical" evidence="6">
    <location>
        <begin position="183"/>
        <end position="204"/>
    </location>
</feature>
<evidence type="ECO:0000256" key="6">
    <source>
        <dbReference type="SAM" id="Phobius"/>
    </source>
</evidence>
<evidence type="ECO:0000256" key="2">
    <source>
        <dbReference type="ARBA" id="ARBA00022475"/>
    </source>
</evidence>
<evidence type="ECO:0000313" key="8">
    <source>
        <dbReference type="Proteomes" id="UP000051927"/>
    </source>
</evidence>
<dbReference type="EMBL" id="JQCP01000004">
    <property type="protein sequence ID" value="KRO01480.1"/>
    <property type="molecule type" value="Genomic_DNA"/>
</dbReference>
<name>A0ABR5PYX3_9ACTN</name>
<dbReference type="InterPro" id="IPR003339">
    <property type="entry name" value="ABC/ECF_trnsptr_transmembrane"/>
</dbReference>
<dbReference type="PANTHER" id="PTHR34857:SF2">
    <property type="entry name" value="SLL0384 PROTEIN"/>
    <property type="match status" value="1"/>
</dbReference>
<gene>
    <name evidence="7" type="ORF">IV60_GL001350</name>
</gene>
<comment type="subcellular location">
    <subcellularLocation>
        <location evidence="1">Membrane</location>
        <topology evidence="1">Multi-pass membrane protein</topology>
    </subcellularLocation>
</comment>
<protein>
    <submittedName>
        <fullName evidence="7">Cobalt ABC transporter, permease component, CbiQ</fullName>
    </submittedName>
</protein>
<keyword evidence="8" id="KW-1185">Reference proteome</keyword>
<evidence type="ECO:0000256" key="5">
    <source>
        <dbReference type="ARBA" id="ARBA00023136"/>
    </source>
</evidence>
<organism evidence="7 8">
    <name type="scientific">Lancefieldella rimae</name>
    <dbReference type="NCBI Taxonomy" id="1383"/>
    <lineage>
        <taxon>Bacteria</taxon>
        <taxon>Bacillati</taxon>
        <taxon>Actinomycetota</taxon>
        <taxon>Coriobacteriia</taxon>
        <taxon>Coriobacteriales</taxon>
        <taxon>Atopobiaceae</taxon>
        <taxon>Lancefieldella</taxon>
    </lineage>
</organism>
<dbReference type="InterPro" id="IPR051611">
    <property type="entry name" value="ECF_transporter_component"/>
</dbReference>
<evidence type="ECO:0000256" key="1">
    <source>
        <dbReference type="ARBA" id="ARBA00004141"/>
    </source>
</evidence>
<keyword evidence="3 6" id="KW-0812">Transmembrane</keyword>
<dbReference type="GeneID" id="84904838"/>
<keyword evidence="4 6" id="KW-1133">Transmembrane helix</keyword>
<dbReference type="CDD" id="cd16914">
    <property type="entry name" value="EcfT"/>
    <property type="match status" value="1"/>
</dbReference>
<feature type="transmembrane region" description="Helical" evidence="6">
    <location>
        <begin position="22"/>
        <end position="47"/>
    </location>
</feature>
<dbReference type="PANTHER" id="PTHR34857">
    <property type="entry name" value="SLL0384 PROTEIN"/>
    <property type="match status" value="1"/>
</dbReference>
<accession>A0ABR5PYX3</accession>
<evidence type="ECO:0000256" key="4">
    <source>
        <dbReference type="ARBA" id="ARBA00022989"/>
    </source>
</evidence>
<feature type="transmembrane region" description="Helical" evidence="6">
    <location>
        <begin position="126"/>
        <end position="146"/>
    </location>
</feature>